<dbReference type="AlphaFoldDB" id="A0A4S8YDW1"/>
<feature type="domain" description="Protein kinase" evidence="1">
    <location>
        <begin position="49"/>
        <end position="381"/>
    </location>
</feature>
<dbReference type="Pfam" id="PF00069">
    <property type="entry name" value="Pkinase"/>
    <property type="match status" value="1"/>
</dbReference>
<proteinExistence type="predicted"/>
<dbReference type="SUPFAM" id="SSF56112">
    <property type="entry name" value="Protein kinase-like (PK-like)"/>
    <property type="match status" value="1"/>
</dbReference>
<evidence type="ECO:0000313" key="2">
    <source>
        <dbReference type="EMBL" id="THW52329.1"/>
    </source>
</evidence>
<comment type="caution">
    <text evidence="2">The sequence shown here is derived from an EMBL/GenBank/DDBJ whole genome shotgun (WGS) entry which is preliminary data.</text>
</comment>
<dbReference type="GO" id="GO:0005524">
    <property type="term" value="F:ATP binding"/>
    <property type="evidence" value="ECO:0007669"/>
    <property type="project" value="InterPro"/>
</dbReference>
<dbReference type="EMBL" id="QZAL01000003">
    <property type="protein sequence ID" value="THW52329.1"/>
    <property type="molecule type" value="Genomic_DNA"/>
</dbReference>
<keyword evidence="2" id="KW-0808">Transferase</keyword>
<organism evidence="2 3">
    <name type="scientific">Aureobasidium pullulans</name>
    <name type="common">Black yeast</name>
    <name type="synonym">Pullularia pullulans</name>
    <dbReference type="NCBI Taxonomy" id="5580"/>
    <lineage>
        <taxon>Eukaryota</taxon>
        <taxon>Fungi</taxon>
        <taxon>Dikarya</taxon>
        <taxon>Ascomycota</taxon>
        <taxon>Pezizomycotina</taxon>
        <taxon>Dothideomycetes</taxon>
        <taxon>Dothideomycetidae</taxon>
        <taxon>Dothideales</taxon>
        <taxon>Saccotheciaceae</taxon>
        <taxon>Aureobasidium</taxon>
    </lineage>
</organism>
<dbReference type="InterPro" id="IPR008271">
    <property type="entry name" value="Ser/Thr_kinase_AS"/>
</dbReference>
<dbReference type="PANTHER" id="PTHR44305:SF24">
    <property type="entry name" value="TYROSINE-PROTEIN KINASE C03B1.5-RELATED"/>
    <property type="match status" value="1"/>
</dbReference>
<dbReference type="CDD" id="cd00180">
    <property type="entry name" value="PKc"/>
    <property type="match status" value="1"/>
</dbReference>
<dbReference type="Proteomes" id="UP000310687">
    <property type="component" value="Unassembled WGS sequence"/>
</dbReference>
<gene>
    <name evidence="2" type="ORF">D6D22_00411</name>
</gene>
<dbReference type="PANTHER" id="PTHR44305">
    <property type="entry name" value="SI:DKEY-192D15.2-RELATED"/>
    <property type="match status" value="1"/>
</dbReference>
<dbReference type="PROSITE" id="PS00108">
    <property type="entry name" value="PROTEIN_KINASE_ST"/>
    <property type="match status" value="1"/>
</dbReference>
<dbReference type="InterPro" id="IPR000719">
    <property type="entry name" value="Prot_kinase_dom"/>
</dbReference>
<dbReference type="SMART" id="SM00220">
    <property type="entry name" value="S_TKc"/>
    <property type="match status" value="1"/>
</dbReference>
<accession>A0A4S8YDW1</accession>
<protein>
    <submittedName>
        <fullName evidence="2">Kinase-like protein</fullName>
    </submittedName>
</protein>
<dbReference type="Gene3D" id="1.10.510.10">
    <property type="entry name" value="Transferase(Phosphotransferase) domain 1"/>
    <property type="match status" value="1"/>
</dbReference>
<evidence type="ECO:0000259" key="1">
    <source>
        <dbReference type="PROSITE" id="PS50011"/>
    </source>
</evidence>
<name>A0A4S8YDW1_AURPU</name>
<sequence>MGPRPTASSLSLESFLKLPRDYRFVHPDGSPGPLVCMGYNEIPEDIGDVINTRIQAFSSKSIVLSAQLITNDDTQDWFAAKIMYTPENIEKLKNELEILGKLRHKHVAAVLGSFSRTGPFGQHMIGILVFPLAVQNLQQLLENISTYNKNTQNEGRSTWHTHQHTEKLLSYFACLCRTVLYLHKQHRPVKHRDIKPANILIDKDDGVILADFDISKAYDDVKEAITYSSPDGTIMYSSKHVGDDSDDDDNPKDNRRGLEWDIISLGFVFLEIATVLFGRTLEEMRKPMEKHRRGQKKPTVIYSEALKARHIHNWLETLRDTATDTPWRLPLHLAQSIESDPGYVDDFLKAIEDMMSAEQNSHGSLERAWEVFGRLSDHCPIPSNLDVNDKIRFDELCLQSF</sequence>
<dbReference type="InterPro" id="IPR053083">
    <property type="entry name" value="TF_kinase-domain_protein"/>
</dbReference>
<keyword evidence="2" id="KW-0418">Kinase</keyword>
<reference evidence="2 3" key="1">
    <citation type="submission" date="2018-10" db="EMBL/GenBank/DDBJ databases">
        <title>Fifty Aureobasidium pullulans genomes reveal a recombining polyextremotolerant generalist.</title>
        <authorList>
            <person name="Gostincar C."/>
            <person name="Turk M."/>
            <person name="Zajc J."/>
            <person name="Gunde-Cimerman N."/>
        </authorList>
    </citation>
    <scope>NUCLEOTIDE SEQUENCE [LARGE SCALE GENOMIC DNA]</scope>
    <source>
        <strain evidence="2 3">EXF-11013</strain>
    </source>
</reference>
<dbReference type="InterPro" id="IPR011009">
    <property type="entry name" value="Kinase-like_dom_sf"/>
</dbReference>
<dbReference type="PROSITE" id="PS50011">
    <property type="entry name" value="PROTEIN_KINASE_DOM"/>
    <property type="match status" value="1"/>
</dbReference>
<dbReference type="GO" id="GO:0004672">
    <property type="term" value="F:protein kinase activity"/>
    <property type="evidence" value="ECO:0007669"/>
    <property type="project" value="InterPro"/>
</dbReference>
<evidence type="ECO:0000313" key="3">
    <source>
        <dbReference type="Proteomes" id="UP000310687"/>
    </source>
</evidence>